<dbReference type="Gene3D" id="1.10.260.40">
    <property type="entry name" value="lambda repressor-like DNA-binding domains"/>
    <property type="match status" value="1"/>
</dbReference>
<dbReference type="Pfam" id="PF01381">
    <property type="entry name" value="HTH_3"/>
    <property type="match status" value="1"/>
</dbReference>
<gene>
    <name evidence="2" type="ORF">JK358_28550</name>
</gene>
<dbReference type="SMART" id="SM00530">
    <property type="entry name" value="HTH_XRE"/>
    <property type="match status" value="1"/>
</dbReference>
<dbReference type="Proteomes" id="UP000602198">
    <property type="component" value="Unassembled WGS sequence"/>
</dbReference>
<dbReference type="SUPFAM" id="SSF47413">
    <property type="entry name" value="lambda repressor-like DNA-binding domains"/>
    <property type="match status" value="1"/>
</dbReference>
<dbReference type="CDD" id="cd00093">
    <property type="entry name" value="HTH_XRE"/>
    <property type="match status" value="1"/>
</dbReference>
<name>A0ABS1MDL7_9NOCA</name>
<proteinExistence type="predicted"/>
<sequence length="119" mass="12465">MLGDILPVSPPQSCGVGKSFKIGNIPLILVFIRVVWLNLHDIGRMLPIDGGDAMTVALSIGDAIRAARRRHRLTQEQLAELAGTSTRTVREIEHGSGSTSIATVAAVADVVGLTLGVVG</sequence>
<accession>A0ABS1MDL7</accession>
<comment type="caution">
    <text evidence="2">The sequence shown here is derived from an EMBL/GenBank/DDBJ whole genome shotgun (WGS) entry which is preliminary data.</text>
</comment>
<dbReference type="InterPro" id="IPR010982">
    <property type="entry name" value="Lambda_DNA-bd_dom_sf"/>
</dbReference>
<dbReference type="PROSITE" id="PS50943">
    <property type="entry name" value="HTH_CROC1"/>
    <property type="match status" value="1"/>
</dbReference>
<keyword evidence="3" id="KW-1185">Reference proteome</keyword>
<dbReference type="EMBL" id="JAERRJ010000011">
    <property type="protein sequence ID" value="MBL1078364.1"/>
    <property type="molecule type" value="Genomic_DNA"/>
</dbReference>
<evidence type="ECO:0000313" key="2">
    <source>
        <dbReference type="EMBL" id="MBL1078364.1"/>
    </source>
</evidence>
<evidence type="ECO:0000259" key="1">
    <source>
        <dbReference type="PROSITE" id="PS50943"/>
    </source>
</evidence>
<feature type="domain" description="HTH cro/C1-type" evidence="1">
    <location>
        <begin position="64"/>
        <end position="118"/>
    </location>
</feature>
<reference evidence="2 3" key="1">
    <citation type="submission" date="2021-01" db="EMBL/GenBank/DDBJ databases">
        <title>WGS of actinomycetes isolated from Thailand.</title>
        <authorList>
            <person name="Thawai C."/>
        </authorList>
    </citation>
    <scope>NUCLEOTIDE SEQUENCE [LARGE SCALE GENOMIC DNA]</scope>
    <source>
        <strain evidence="2 3">LPG 2</strain>
    </source>
</reference>
<organism evidence="2 3">
    <name type="scientific">Nocardia acididurans</name>
    <dbReference type="NCBI Taxonomy" id="2802282"/>
    <lineage>
        <taxon>Bacteria</taxon>
        <taxon>Bacillati</taxon>
        <taxon>Actinomycetota</taxon>
        <taxon>Actinomycetes</taxon>
        <taxon>Mycobacteriales</taxon>
        <taxon>Nocardiaceae</taxon>
        <taxon>Nocardia</taxon>
    </lineage>
</organism>
<evidence type="ECO:0000313" key="3">
    <source>
        <dbReference type="Proteomes" id="UP000602198"/>
    </source>
</evidence>
<protein>
    <submittedName>
        <fullName evidence="2">Helix-turn-helix domain-containing protein</fullName>
    </submittedName>
</protein>
<dbReference type="InterPro" id="IPR001387">
    <property type="entry name" value="Cro/C1-type_HTH"/>
</dbReference>
<dbReference type="RefSeq" id="WP_201953539.1">
    <property type="nucleotide sequence ID" value="NZ_JAERRJ010000011.1"/>
</dbReference>